<proteinExistence type="predicted"/>
<protein>
    <recommendedName>
        <fullName evidence="3">Phage regulatory protein</fullName>
    </recommendedName>
</protein>
<gene>
    <name evidence="1" type="ORF">B5G22_03810</name>
</gene>
<dbReference type="RefSeq" id="WP_087214795.1">
    <property type="nucleotide sequence ID" value="NZ_NFHN01000010.1"/>
</dbReference>
<dbReference type="Proteomes" id="UP000195868">
    <property type="component" value="Unassembled WGS sequence"/>
</dbReference>
<name>A0A1Y4P9M2_LIMRT</name>
<organism evidence="1 2">
    <name type="scientific">Limosilactobacillus reuteri</name>
    <name type="common">Lactobacillus reuteri</name>
    <dbReference type="NCBI Taxonomy" id="1598"/>
    <lineage>
        <taxon>Bacteria</taxon>
        <taxon>Bacillati</taxon>
        <taxon>Bacillota</taxon>
        <taxon>Bacilli</taxon>
        <taxon>Lactobacillales</taxon>
        <taxon>Lactobacillaceae</taxon>
        <taxon>Limosilactobacillus</taxon>
    </lineage>
</organism>
<dbReference type="EMBL" id="NFHN01000010">
    <property type="protein sequence ID" value="OUN49086.1"/>
    <property type="molecule type" value="Genomic_DNA"/>
</dbReference>
<evidence type="ECO:0000313" key="2">
    <source>
        <dbReference type="Proteomes" id="UP000195868"/>
    </source>
</evidence>
<sequence length="246" mass="28554">MNEPQLLNFHGEPALDSREVAKMIGKRHAHLMRDIRCYINDMEENPKLDSRQFFIESNYESSQGKLLPCYLLTKMGCEFVANKMTGKKGTLFTAQYVSLFNEYQEEHKAIEAHMTSDEIAVRNRELNFKEQWLKEMEAQNANKRAELLLKIAGHTHGDLYQQLMNEATDQLMFPVYQDKVFTAGDIANQLGVSPYTIGIWGQRLGLKASKGMTNRYGYWKGNRYYYNQLAVQNFYEHQAAIIDDEL</sequence>
<evidence type="ECO:0008006" key="3">
    <source>
        <dbReference type="Google" id="ProtNLM"/>
    </source>
</evidence>
<dbReference type="Pfam" id="PF09669">
    <property type="entry name" value="Phage_pRha"/>
    <property type="match status" value="1"/>
</dbReference>
<accession>A0A1Y4P9M2</accession>
<evidence type="ECO:0000313" key="1">
    <source>
        <dbReference type="EMBL" id="OUN49086.1"/>
    </source>
</evidence>
<dbReference type="AlphaFoldDB" id="A0A1Y4P9M2"/>
<comment type="caution">
    <text evidence="1">The sequence shown here is derived from an EMBL/GenBank/DDBJ whole genome shotgun (WGS) entry which is preliminary data.</text>
</comment>
<dbReference type="NCBIfam" id="TIGR02681">
    <property type="entry name" value="phage_pRha"/>
    <property type="match status" value="1"/>
</dbReference>
<reference evidence="2" key="1">
    <citation type="submission" date="2017-04" db="EMBL/GenBank/DDBJ databases">
        <title>Function of individual gut microbiota members based on whole genome sequencing of pure cultures obtained from chicken caecum.</title>
        <authorList>
            <person name="Medvecky M."/>
            <person name="Cejkova D."/>
            <person name="Polansky O."/>
            <person name="Karasova D."/>
            <person name="Kubasova T."/>
            <person name="Cizek A."/>
            <person name="Rychlik I."/>
        </authorList>
    </citation>
    <scope>NUCLEOTIDE SEQUENCE [LARGE SCALE GENOMIC DNA]</scope>
    <source>
        <strain evidence="2">An71</strain>
    </source>
</reference>
<dbReference type="InterPro" id="IPR014054">
    <property type="entry name" value="Phage_regulatory_Rha"/>
</dbReference>